<dbReference type="Proteomes" id="UP001418222">
    <property type="component" value="Unassembled WGS sequence"/>
</dbReference>
<dbReference type="PROSITE" id="PS51375">
    <property type="entry name" value="PPR"/>
    <property type="match status" value="4"/>
</dbReference>
<keyword evidence="1" id="KW-0677">Repeat</keyword>
<dbReference type="Pfam" id="PF13041">
    <property type="entry name" value="PPR_2"/>
    <property type="match status" value="2"/>
</dbReference>
<sequence>MDLNRHVLSVFEKCTRLSHLKQLQAFLTTLGHSQTQFLAFKLVRFCYMELSDIPYSRRIFDNLASPNVYLYTAMLTAYSSLPDPTPSFHLFTLMLRRGFPKPNEFIFPHVLKACSDQSAFRAAKAVHAQVSKLGFDRLGVVQTSVLDAYARFSDLNTARTLFDEMSDRNVVSWTALISGYARAGRVGNAIALFEDMPERDVPSWNAVIAGCTQNGMFSEAVMQFQRMQKHNVRPNQTTVTCMLSACGNLGVLRLGKWIHGYVIKNQIGGSSFVLNALIDMYGKCGSLTDAGCVFMILSEQNLTAWNSMINCLALHGHSKRAIAMFKDLERLGPKPDEITFVGLLNACTHAGLVDEGMSYFNSMTRDYGMEPKIEHYGCIIDLLCRAGKFGEAMGVVWDMKIKPDEVVWGSFLNGCKVHGDINLAEFSVKKLIEIDPNNIGYGVMLANLFSNDGKWEEVGHVRKMLKDGGGKKLPGCSWIELESRVHQFYSADKLHQEADEICGVLEELAGQF</sequence>
<gene>
    <name evidence="3" type="primary">PCMP-E57</name>
    <name evidence="3" type="ORF">KSP39_PZI004261</name>
</gene>
<dbReference type="Pfam" id="PF01535">
    <property type="entry name" value="PPR"/>
    <property type="match status" value="2"/>
</dbReference>
<feature type="repeat" description="PPR" evidence="2">
    <location>
        <begin position="204"/>
        <end position="234"/>
    </location>
</feature>
<dbReference type="SUPFAM" id="SSF48452">
    <property type="entry name" value="TPR-like"/>
    <property type="match status" value="1"/>
</dbReference>
<feature type="repeat" description="PPR" evidence="2">
    <location>
        <begin position="336"/>
        <end position="371"/>
    </location>
</feature>
<protein>
    <submittedName>
        <fullName evidence="3">Pentatricopeptide repeat-containing protein</fullName>
    </submittedName>
</protein>
<dbReference type="AlphaFoldDB" id="A0AAP0GBV5"/>
<dbReference type="GO" id="GO:0009451">
    <property type="term" value="P:RNA modification"/>
    <property type="evidence" value="ECO:0007669"/>
    <property type="project" value="InterPro"/>
</dbReference>
<dbReference type="PANTHER" id="PTHR47926">
    <property type="entry name" value="PENTATRICOPEPTIDE REPEAT-CONTAINING PROTEIN"/>
    <property type="match status" value="1"/>
</dbReference>
<feature type="repeat" description="PPR" evidence="2">
    <location>
        <begin position="169"/>
        <end position="203"/>
    </location>
</feature>
<accession>A0AAP0GBV5</accession>
<evidence type="ECO:0000313" key="3">
    <source>
        <dbReference type="EMBL" id="KAK8950770.1"/>
    </source>
</evidence>
<feature type="repeat" description="PPR" evidence="2">
    <location>
        <begin position="301"/>
        <end position="335"/>
    </location>
</feature>
<dbReference type="InterPro" id="IPR002885">
    <property type="entry name" value="PPR_rpt"/>
</dbReference>
<dbReference type="Pfam" id="PF12854">
    <property type="entry name" value="PPR_1"/>
    <property type="match status" value="1"/>
</dbReference>
<proteinExistence type="predicted"/>
<evidence type="ECO:0000256" key="2">
    <source>
        <dbReference type="PROSITE-ProRule" id="PRU00708"/>
    </source>
</evidence>
<keyword evidence="4" id="KW-1185">Reference proteome</keyword>
<dbReference type="FunFam" id="1.25.40.10:FF:000348">
    <property type="entry name" value="Pentatricopeptide repeat-containing protein chloroplastic"/>
    <property type="match status" value="1"/>
</dbReference>
<dbReference type="EMBL" id="JBBWWQ010000003">
    <property type="protein sequence ID" value="KAK8950770.1"/>
    <property type="molecule type" value="Genomic_DNA"/>
</dbReference>
<reference evidence="3 4" key="1">
    <citation type="journal article" date="2022" name="Nat. Plants">
        <title>Genomes of leafy and leafless Platanthera orchids illuminate the evolution of mycoheterotrophy.</title>
        <authorList>
            <person name="Li M.H."/>
            <person name="Liu K.W."/>
            <person name="Li Z."/>
            <person name="Lu H.C."/>
            <person name="Ye Q.L."/>
            <person name="Zhang D."/>
            <person name="Wang J.Y."/>
            <person name="Li Y.F."/>
            <person name="Zhong Z.M."/>
            <person name="Liu X."/>
            <person name="Yu X."/>
            <person name="Liu D.K."/>
            <person name="Tu X.D."/>
            <person name="Liu B."/>
            <person name="Hao Y."/>
            <person name="Liao X.Y."/>
            <person name="Jiang Y.T."/>
            <person name="Sun W.H."/>
            <person name="Chen J."/>
            <person name="Chen Y.Q."/>
            <person name="Ai Y."/>
            <person name="Zhai J.W."/>
            <person name="Wu S.S."/>
            <person name="Zhou Z."/>
            <person name="Hsiao Y.Y."/>
            <person name="Wu W.L."/>
            <person name="Chen Y.Y."/>
            <person name="Lin Y.F."/>
            <person name="Hsu J.L."/>
            <person name="Li C.Y."/>
            <person name="Wang Z.W."/>
            <person name="Zhao X."/>
            <person name="Zhong W.Y."/>
            <person name="Ma X.K."/>
            <person name="Ma L."/>
            <person name="Huang J."/>
            <person name="Chen G.Z."/>
            <person name="Huang M.Z."/>
            <person name="Huang L."/>
            <person name="Peng D.H."/>
            <person name="Luo Y.B."/>
            <person name="Zou S.Q."/>
            <person name="Chen S.P."/>
            <person name="Lan S."/>
            <person name="Tsai W.C."/>
            <person name="Van de Peer Y."/>
            <person name="Liu Z.J."/>
        </authorList>
    </citation>
    <scope>NUCLEOTIDE SEQUENCE [LARGE SCALE GENOMIC DNA]</scope>
    <source>
        <strain evidence="3">Lor287</strain>
    </source>
</reference>
<dbReference type="InterPro" id="IPR046848">
    <property type="entry name" value="E_motif"/>
</dbReference>
<evidence type="ECO:0000256" key="1">
    <source>
        <dbReference type="ARBA" id="ARBA00022737"/>
    </source>
</evidence>
<dbReference type="FunFam" id="1.25.40.10:FF:000184">
    <property type="entry name" value="Pentatricopeptide repeat-containing protein, chloroplastic"/>
    <property type="match status" value="1"/>
</dbReference>
<dbReference type="NCBIfam" id="TIGR00756">
    <property type="entry name" value="PPR"/>
    <property type="match status" value="5"/>
</dbReference>
<dbReference type="Pfam" id="PF20431">
    <property type="entry name" value="E_motif"/>
    <property type="match status" value="1"/>
</dbReference>
<dbReference type="InterPro" id="IPR011990">
    <property type="entry name" value="TPR-like_helical_dom_sf"/>
</dbReference>
<organism evidence="3 4">
    <name type="scientific">Platanthera zijinensis</name>
    <dbReference type="NCBI Taxonomy" id="2320716"/>
    <lineage>
        <taxon>Eukaryota</taxon>
        <taxon>Viridiplantae</taxon>
        <taxon>Streptophyta</taxon>
        <taxon>Embryophyta</taxon>
        <taxon>Tracheophyta</taxon>
        <taxon>Spermatophyta</taxon>
        <taxon>Magnoliopsida</taxon>
        <taxon>Liliopsida</taxon>
        <taxon>Asparagales</taxon>
        <taxon>Orchidaceae</taxon>
        <taxon>Orchidoideae</taxon>
        <taxon>Orchideae</taxon>
        <taxon>Orchidinae</taxon>
        <taxon>Platanthera</taxon>
    </lineage>
</organism>
<evidence type="ECO:0000313" key="4">
    <source>
        <dbReference type="Proteomes" id="UP001418222"/>
    </source>
</evidence>
<name>A0AAP0GBV5_9ASPA</name>
<comment type="caution">
    <text evidence="3">The sequence shown here is derived from an EMBL/GenBank/DDBJ whole genome shotgun (WGS) entry which is preliminary data.</text>
</comment>
<dbReference type="Gene3D" id="1.25.40.10">
    <property type="entry name" value="Tetratricopeptide repeat domain"/>
    <property type="match status" value="3"/>
</dbReference>
<dbReference type="PANTHER" id="PTHR47926:SF453">
    <property type="entry name" value="PENTATRICOPEPTIDE REPEAT (PPR) SUPERFAMILY PROTEIN"/>
    <property type="match status" value="1"/>
</dbReference>
<dbReference type="GO" id="GO:0003723">
    <property type="term" value="F:RNA binding"/>
    <property type="evidence" value="ECO:0007669"/>
    <property type="project" value="InterPro"/>
</dbReference>
<dbReference type="InterPro" id="IPR046960">
    <property type="entry name" value="PPR_At4g14850-like_plant"/>
</dbReference>